<gene>
    <name evidence="1" type="ORF">F5147DRAFT_746939</name>
</gene>
<name>A0A9P7JR39_9AGAM</name>
<sequence>MPHNPSIAVSLRTLEHYCLIRLRKPSFSIEAFSKVICDSYSIPFHRMYCTILSEMFDIYLSILQDVDRQVSVALGRDSPDWRVLNACPPCSYELRMYDFINTFSHEVRTCPTPAEPVPLHNDPDNEDLAVSDIVNNVNATDCSKNWKAAASDEKKRMWAIFEETGIFVGACRHGLILWYTDMMRSGELAKYLLAIVAKVLAIIGNHTLGAYNIGCGFSAMVKASSLGPAFTEQESHLCIDSFHRFATHHLNCCTFIAHNYICQTQHHPLRIEGAGLEDFGATKHIFSASNVLAPVIRYASSYRHHWDEEKYMNLGTMLLNNYCQALHIISTDTLALREAMASLNIQQGNIEQWHSEEIEYFHALRQEPEWDVHAVVYVELLQQLQEADAQASAGFTSFVSTAPENYQFRAPSDGESNFYAANLSQMHKLETQRQCAAERLDATCHDVVTMEVKLGITHCWQPSSLEYQETLKYMCVCKYHKALDNLQCLVVQCLFELQRLNVSQTACCHAIQNAVQKYNDTASELQPLFLEEFNLLHETQQDIRNKPWAKPAIQETMCQHLHILRAKEEILRCNVEVRRLQTAISAEDQMFVRTLASLKALPIYVAVDAFCTQRCHINVHILSCITQIQALEGFTGDTSCGIRVGGGGGYHPS</sequence>
<dbReference type="Proteomes" id="UP000823399">
    <property type="component" value="Unassembled WGS sequence"/>
</dbReference>
<evidence type="ECO:0000313" key="2">
    <source>
        <dbReference type="Proteomes" id="UP000823399"/>
    </source>
</evidence>
<dbReference type="PANTHER" id="PTHR33096">
    <property type="entry name" value="CXC2 DOMAIN-CONTAINING PROTEIN"/>
    <property type="match status" value="1"/>
</dbReference>
<evidence type="ECO:0000313" key="1">
    <source>
        <dbReference type="EMBL" id="KAG2101883.1"/>
    </source>
</evidence>
<dbReference type="Pfam" id="PF18758">
    <property type="entry name" value="KDZ"/>
    <property type="match status" value="1"/>
</dbReference>
<protein>
    <submittedName>
        <fullName evidence="1">Uncharacterized protein</fullName>
    </submittedName>
</protein>
<organism evidence="1 2">
    <name type="scientific">Suillus discolor</name>
    <dbReference type="NCBI Taxonomy" id="1912936"/>
    <lineage>
        <taxon>Eukaryota</taxon>
        <taxon>Fungi</taxon>
        <taxon>Dikarya</taxon>
        <taxon>Basidiomycota</taxon>
        <taxon>Agaricomycotina</taxon>
        <taxon>Agaricomycetes</taxon>
        <taxon>Agaricomycetidae</taxon>
        <taxon>Boletales</taxon>
        <taxon>Suillineae</taxon>
        <taxon>Suillaceae</taxon>
        <taxon>Suillus</taxon>
    </lineage>
</organism>
<accession>A0A9P7JR39</accession>
<comment type="caution">
    <text evidence="1">The sequence shown here is derived from an EMBL/GenBank/DDBJ whole genome shotgun (WGS) entry which is preliminary data.</text>
</comment>
<dbReference type="OrthoDB" id="2689725at2759"/>
<keyword evidence="2" id="KW-1185">Reference proteome</keyword>
<dbReference type="EMBL" id="JABBWM010000049">
    <property type="protein sequence ID" value="KAG2101883.1"/>
    <property type="molecule type" value="Genomic_DNA"/>
</dbReference>
<dbReference type="InterPro" id="IPR040521">
    <property type="entry name" value="KDZ"/>
</dbReference>
<dbReference type="AlphaFoldDB" id="A0A9P7JR39"/>
<dbReference type="RefSeq" id="XP_041290048.1">
    <property type="nucleotide sequence ID" value="XM_041439896.1"/>
</dbReference>
<proteinExistence type="predicted"/>
<dbReference type="GeneID" id="64702155"/>
<dbReference type="PANTHER" id="PTHR33096:SF1">
    <property type="entry name" value="CXC1-LIKE CYSTEINE CLUSTER ASSOCIATED WITH KDZ TRANSPOSASES DOMAIN-CONTAINING PROTEIN"/>
    <property type="match status" value="1"/>
</dbReference>
<reference evidence="1" key="1">
    <citation type="journal article" date="2020" name="New Phytol.">
        <title>Comparative genomics reveals dynamic genome evolution in host specialist ectomycorrhizal fungi.</title>
        <authorList>
            <person name="Lofgren L.A."/>
            <person name="Nguyen N.H."/>
            <person name="Vilgalys R."/>
            <person name="Ruytinx J."/>
            <person name="Liao H.L."/>
            <person name="Branco S."/>
            <person name="Kuo A."/>
            <person name="LaButti K."/>
            <person name="Lipzen A."/>
            <person name="Andreopoulos W."/>
            <person name="Pangilinan J."/>
            <person name="Riley R."/>
            <person name="Hundley H."/>
            <person name="Na H."/>
            <person name="Barry K."/>
            <person name="Grigoriev I.V."/>
            <person name="Stajich J.E."/>
            <person name="Kennedy P.G."/>
        </authorList>
    </citation>
    <scope>NUCLEOTIDE SEQUENCE</scope>
    <source>
        <strain evidence="1">FC423</strain>
    </source>
</reference>